<dbReference type="SMART" id="SM00093">
    <property type="entry name" value="SERPIN"/>
    <property type="match status" value="1"/>
</dbReference>
<dbReference type="InterPro" id="IPR023796">
    <property type="entry name" value="Serpin_dom"/>
</dbReference>
<evidence type="ECO:0000313" key="5">
    <source>
        <dbReference type="Proteomes" id="UP000215914"/>
    </source>
</evidence>
<dbReference type="PROSITE" id="PS00284">
    <property type="entry name" value="SERPIN"/>
    <property type="match status" value="1"/>
</dbReference>
<organism evidence="4 5">
    <name type="scientific">Helianthus annuus</name>
    <name type="common">Common sunflower</name>
    <dbReference type="NCBI Taxonomy" id="4232"/>
    <lineage>
        <taxon>Eukaryota</taxon>
        <taxon>Viridiplantae</taxon>
        <taxon>Streptophyta</taxon>
        <taxon>Embryophyta</taxon>
        <taxon>Tracheophyta</taxon>
        <taxon>Spermatophyta</taxon>
        <taxon>Magnoliopsida</taxon>
        <taxon>eudicotyledons</taxon>
        <taxon>Gunneridae</taxon>
        <taxon>Pentapetalae</taxon>
        <taxon>asterids</taxon>
        <taxon>campanulids</taxon>
        <taxon>Asterales</taxon>
        <taxon>Asteraceae</taxon>
        <taxon>Asteroideae</taxon>
        <taxon>Heliantheae alliance</taxon>
        <taxon>Heliantheae</taxon>
        <taxon>Helianthus</taxon>
    </lineage>
</organism>
<dbReference type="Gene3D" id="2.30.39.10">
    <property type="entry name" value="Alpha-1-antitrypsin, domain 1"/>
    <property type="match status" value="1"/>
</dbReference>
<dbReference type="InterPro" id="IPR023795">
    <property type="entry name" value="Serpin_CS"/>
</dbReference>
<evidence type="ECO:0000256" key="1">
    <source>
        <dbReference type="ARBA" id="ARBA00009500"/>
    </source>
</evidence>
<dbReference type="InterPro" id="IPR042185">
    <property type="entry name" value="Serpin_sf_2"/>
</dbReference>
<sequence>MQSPFSSFLFRSKQLLLLPVTTTFPRSLLPFLKAHFKTNAPLQQQQYLINSSFQQSIRTQTIVSSTLSAHILSNKFPHSNIVLSPLPIHLVLSLLAVGSKGQTLDQLLAFLKIKTTDDLNFLYSKLVPFLFADNGGPRVCFANGLWVQKTLSLKPSFKHVVGTLYKADCNQVDFQTKADEVADEVNLWAEKQTNGLIKQLLPANSVNNLTWLIFTNAIYFKGAWLEKFNRSSTADADFHLLDGSTVTVPFMTNGKTQFVCQYDGFKVLQLLYLQGKDHREFAMYFYLPDKKDGLPCLVDKIRTTPDFFDRHVPSQKVRVGRFLIPKFKISYGFEVSQVLKEMGLVLPFSERDGLAEMIDSFDGQSVYGACIHHKSFVNVDEEGTEAAAASAFLGRGCSRMMGDKVDFVADHPFVFVIREDVSGVVLFMGQVVNHLLLFANNRILGIVMFCLCHVHYSYILISCPISKFVNKQSIIRSVYVRFWADSAACMDFVGERPNPLLFFSQK</sequence>
<evidence type="ECO:0000256" key="2">
    <source>
        <dbReference type="RuleBase" id="RU000411"/>
    </source>
</evidence>
<dbReference type="EMBL" id="MNCJ02000317">
    <property type="protein sequence ID" value="KAF5817405.1"/>
    <property type="molecule type" value="Genomic_DNA"/>
</dbReference>
<gene>
    <name evidence="4" type="ORF">HanXRQr2_Chr02g0052621</name>
</gene>
<comment type="caution">
    <text evidence="4">The sequence shown here is derived from an EMBL/GenBank/DDBJ whole genome shotgun (WGS) entry which is preliminary data.</text>
</comment>
<dbReference type="InterPro" id="IPR042178">
    <property type="entry name" value="Serpin_sf_1"/>
</dbReference>
<dbReference type="PANTHER" id="PTHR11461">
    <property type="entry name" value="SERINE PROTEASE INHIBITOR, SERPIN"/>
    <property type="match status" value="1"/>
</dbReference>
<evidence type="ECO:0000259" key="3">
    <source>
        <dbReference type="SMART" id="SM00093"/>
    </source>
</evidence>
<dbReference type="PANTHER" id="PTHR11461:SF211">
    <property type="entry name" value="GH10112P-RELATED"/>
    <property type="match status" value="1"/>
</dbReference>
<protein>
    <submittedName>
        <fullName evidence="4">Serpin family protein</fullName>
    </submittedName>
</protein>
<evidence type="ECO:0000313" key="4">
    <source>
        <dbReference type="EMBL" id="KAF5817405.1"/>
    </source>
</evidence>
<dbReference type="Pfam" id="PF00079">
    <property type="entry name" value="Serpin"/>
    <property type="match status" value="1"/>
</dbReference>
<dbReference type="GO" id="GO:0004867">
    <property type="term" value="F:serine-type endopeptidase inhibitor activity"/>
    <property type="evidence" value="ECO:0007669"/>
    <property type="project" value="InterPro"/>
</dbReference>
<reference evidence="4" key="1">
    <citation type="journal article" date="2017" name="Nature">
        <title>The sunflower genome provides insights into oil metabolism, flowering and Asterid evolution.</title>
        <authorList>
            <person name="Badouin H."/>
            <person name="Gouzy J."/>
            <person name="Grassa C.J."/>
            <person name="Murat F."/>
            <person name="Staton S.E."/>
            <person name="Cottret L."/>
            <person name="Lelandais-Briere C."/>
            <person name="Owens G.L."/>
            <person name="Carrere S."/>
            <person name="Mayjonade B."/>
            <person name="Legrand L."/>
            <person name="Gill N."/>
            <person name="Kane N.C."/>
            <person name="Bowers J.E."/>
            <person name="Hubner S."/>
            <person name="Bellec A."/>
            <person name="Berard A."/>
            <person name="Berges H."/>
            <person name="Blanchet N."/>
            <person name="Boniface M.C."/>
            <person name="Brunel D."/>
            <person name="Catrice O."/>
            <person name="Chaidir N."/>
            <person name="Claudel C."/>
            <person name="Donnadieu C."/>
            <person name="Faraut T."/>
            <person name="Fievet G."/>
            <person name="Helmstetter N."/>
            <person name="King M."/>
            <person name="Knapp S.J."/>
            <person name="Lai Z."/>
            <person name="Le Paslier M.C."/>
            <person name="Lippi Y."/>
            <person name="Lorenzon L."/>
            <person name="Mandel J.R."/>
            <person name="Marage G."/>
            <person name="Marchand G."/>
            <person name="Marquand E."/>
            <person name="Bret-Mestries E."/>
            <person name="Morien E."/>
            <person name="Nambeesan S."/>
            <person name="Nguyen T."/>
            <person name="Pegot-Espagnet P."/>
            <person name="Pouilly N."/>
            <person name="Raftis F."/>
            <person name="Sallet E."/>
            <person name="Schiex T."/>
            <person name="Thomas J."/>
            <person name="Vandecasteele C."/>
            <person name="Vares D."/>
            <person name="Vear F."/>
            <person name="Vautrin S."/>
            <person name="Crespi M."/>
            <person name="Mangin B."/>
            <person name="Burke J.M."/>
            <person name="Salse J."/>
            <person name="Munos S."/>
            <person name="Vincourt P."/>
            <person name="Rieseberg L.H."/>
            <person name="Langlade N.B."/>
        </authorList>
    </citation>
    <scope>NUCLEOTIDE SEQUENCE</scope>
    <source>
        <tissue evidence="4">Leaves</tissue>
    </source>
</reference>
<dbReference type="AlphaFoldDB" id="A0A9K3JMX3"/>
<reference evidence="4" key="2">
    <citation type="submission" date="2020-06" db="EMBL/GenBank/DDBJ databases">
        <title>Helianthus annuus Genome sequencing and assembly Release 2.</title>
        <authorList>
            <person name="Gouzy J."/>
            <person name="Langlade N."/>
            <person name="Munos S."/>
        </authorList>
    </citation>
    <scope>NUCLEOTIDE SEQUENCE</scope>
    <source>
        <tissue evidence="4">Leaves</tissue>
    </source>
</reference>
<dbReference type="Gramene" id="mRNA:HanXRQr2_Chr02g0052621">
    <property type="protein sequence ID" value="mRNA:HanXRQr2_Chr02g0052621"/>
    <property type="gene ID" value="HanXRQr2_Chr02g0052621"/>
</dbReference>
<dbReference type="Proteomes" id="UP000215914">
    <property type="component" value="Unassembled WGS sequence"/>
</dbReference>
<dbReference type="SUPFAM" id="SSF56574">
    <property type="entry name" value="Serpins"/>
    <property type="match status" value="1"/>
</dbReference>
<dbReference type="InterPro" id="IPR036186">
    <property type="entry name" value="Serpin_sf"/>
</dbReference>
<dbReference type="InterPro" id="IPR000215">
    <property type="entry name" value="Serpin_fam"/>
</dbReference>
<dbReference type="GO" id="GO:0005615">
    <property type="term" value="C:extracellular space"/>
    <property type="evidence" value="ECO:0000318"/>
    <property type="project" value="GO_Central"/>
</dbReference>
<name>A0A9K3JMX3_HELAN</name>
<dbReference type="Gene3D" id="3.30.497.10">
    <property type="entry name" value="Antithrombin, subunit I, domain 2"/>
    <property type="match status" value="1"/>
</dbReference>
<keyword evidence="5" id="KW-1185">Reference proteome</keyword>
<dbReference type="CDD" id="cd02043">
    <property type="entry name" value="serpinP_plants"/>
    <property type="match status" value="1"/>
</dbReference>
<feature type="domain" description="Serpin" evidence="3">
    <location>
        <begin position="64"/>
        <end position="434"/>
    </location>
</feature>
<comment type="similarity">
    <text evidence="1 2">Belongs to the serpin family.</text>
</comment>
<accession>A0A9K3JMX3</accession>
<proteinExistence type="inferred from homology"/>